<reference evidence="2" key="2">
    <citation type="journal article" date="2018" name="Plant J.">
        <title>The Sorghum bicolor reference genome: improved assembly, gene annotations, a transcriptome atlas, and signatures of genome organization.</title>
        <authorList>
            <person name="McCormick R.F."/>
            <person name="Truong S.K."/>
            <person name="Sreedasyam A."/>
            <person name="Jenkins J."/>
            <person name="Shu S."/>
            <person name="Sims D."/>
            <person name="Kennedy M."/>
            <person name="Amirebrahimi M."/>
            <person name="Weers B.D."/>
            <person name="McKinley B."/>
            <person name="Mattison A."/>
            <person name="Morishige D.T."/>
            <person name="Grimwood J."/>
            <person name="Schmutz J."/>
            <person name="Mullet J.E."/>
        </authorList>
    </citation>
    <scope>NUCLEOTIDE SEQUENCE [LARGE SCALE GENOMIC DNA]</scope>
    <source>
        <strain evidence="2">cv. BTx623</strain>
    </source>
</reference>
<accession>A0A1W0VTH7</accession>
<proteinExistence type="predicted"/>
<keyword evidence="2" id="KW-1185">Reference proteome</keyword>
<dbReference type="EMBL" id="CM000769">
    <property type="protein sequence ID" value="OQU76560.1"/>
    <property type="molecule type" value="Genomic_DNA"/>
</dbReference>
<gene>
    <name evidence="1" type="ORF">SORBI_3010G166201</name>
</gene>
<dbReference type="InParanoid" id="A0A1W0VTH7"/>
<sequence length="152" mass="15899">MSPAPTPSSSSRVARRCCVLVAAGVQRSHPVSLTPSSFTGLLAALGQSWRLRVSLLHTGGDENSGSSTGCSRVSDLISLIGAIVRMARDDAAMARLLGHGDIVVVCPKRNTSFISLFAELSSTGGQDRDVLWHGGSATSKTRTEAKEVAMMS</sequence>
<dbReference type="Gramene" id="OQU76560">
    <property type="protein sequence ID" value="OQU76560"/>
    <property type="gene ID" value="SORBI_3010G166201"/>
</dbReference>
<protein>
    <submittedName>
        <fullName evidence="1">Uncharacterized protein</fullName>
    </submittedName>
</protein>
<evidence type="ECO:0000313" key="1">
    <source>
        <dbReference type="EMBL" id="OQU76560.1"/>
    </source>
</evidence>
<evidence type="ECO:0000313" key="2">
    <source>
        <dbReference type="Proteomes" id="UP000000768"/>
    </source>
</evidence>
<reference evidence="1 2" key="1">
    <citation type="journal article" date="2009" name="Nature">
        <title>The Sorghum bicolor genome and the diversification of grasses.</title>
        <authorList>
            <person name="Paterson A.H."/>
            <person name="Bowers J.E."/>
            <person name="Bruggmann R."/>
            <person name="Dubchak I."/>
            <person name="Grimwood J."/>
            <person name="Gundlach H."/>
            <person name="Haberer G."/>
            <person name="Hellsten U."/>
            <person name="Mitros T."/>
            <person name="Poliakov A."/>
            <person name="Schmutz J."/>
            <person name="Spannagl M."/>
            <person name="Tang H."/>
            <person name="Wang X."/>
            <person name="Wicker T."/>
            <person name="Bharti A.K."/>
            <person name="Chapman J."/>
            <person name="Feltus F.A."/>
            <person name="Gowik U."/>
            <person name="Grigoriev I.V."/>
            <person name="Lyons E."/>
            <person name="Maher C.A."/>
            <person name="Martis M."/>
            <person name="Narechania A."/>
            <person name="Otillar R.P."/>
            <person name="Penning B.W."/>
            <person name="Salamov A.A."/>
            <person name="Wang Y."/>
            <person name="Zhang L."/>
            <person name="Carpita N.C."/>
            <person name="Freeling M."/>
            <person name="Gingle A.R."/>
            <person name="Hash C.T."/>
            <person name="Keller B."/>
            <person name="Klein P."/>
            <person name="Kresovich S."/>
            <person name="McCann M.C."/>
            <person name="Ming R."/>
            <person name="Peterson D.G."/>
            <person name="Mehboob-ur-Rahman"/>
            <person name="Ware D."/>
            <person name="Westhoff P."/>
            <person name="Mayer K.F."/>
            <person name="Messing J."/>
            <person name="Rokhsar D.S."/>
        </authorList>
    </citation>
    <scope>NUCLEOTIDE SEQUENCE [LARGE SCALE GENOMIC DNA]</scope>
    <source>
        <strain evidence="2">cv. BTx623</strain>
    </source>
</reference>
<dbReference type="AlphaFoldDB" id="A0A1W0VTH7"/>
<dbReference type="Proteomes" id="UP000000768">
    <property type="component" value="Chromosome 10"/>
</dbReference>
<organism evidence="1 2">
    <name type="scientific">Sorghum bicolor</name>
    <name type="common">Sorghum</name>
    <name type="synonym">Sorghum vulgare</name>
    <dbReference type="NCBI Taxonomy" id="4558"/>
    <lineage>
        <taxon>Eukaryota</taxon>
        <taxon>Viridiplantae</taxon>
        <taxon>Streptophyta</taxon>
        <taxon>Embryophyta</taxon>
        <taxon>Tracheophyta</taxon>
        <taxon>Spermatophyta</taxon>
        <taxon>Magnoliopsida</taxon>
        <taxon>Liliopsida</taxon>
        <taxon>Poales</taxon>
        <taxon>Poaceae</taxon>
        <taxon>PACMAD clade</taxon>
        <taxon>Panicoideae</taxon>
        <taxon>Andropogonodae</taxon>
        <taxon>Andropogoneae</taxon>
        <taxon>Sorghinae</taxon>
        <taxon>Sorghum</taxon>
    </lineage>
</organism>
<name>A0A1W0VTH7_SORBI</name>